<proteinExistence type="predicted"/>
<evidence type="ECO:0000313" key="4">
    <source>
        <dbReference type="Proteomes" id="UP000008021"/>
    </source>
</evidence>
<dbReference type="EnsemblPlants" id="OMERI07G16560.1">
    <property type="protein sequence ID" value="OMERI07G16560.1"/>
    <property type="gene ID" value="OMERI07G16560"/>
</dbReference>
<keyword evidence="2" id="KW-0812">Transmembrane</keyword>
<feature type="compositionally biased region" description="Basic residues" evidence="1">
    <location>
        <begin position="49"/>
        <end position="58"/>
    </location>
</feature>
<dbReference type="HOGENOM" id="CLU_1974033_0_0_1"/>
<keyword evidence="2" id="KW-1133">Transmembrane helix</keyword>
<accession>A0A0E0EDK1</accession>
<feature type="compositionally biased region" description="Basic and acidic residues" evidence="1">
    <location>
        <begin position="27"/>
        <end position="45"/>
    </location>
</feature>
<keyword evidence="2" id="KW-0472">Membrane</keyword>
<reference evidence="3" key="1">
    <citation type="submission" date="2015-04" db="UniProtKB">
        <authorList>
            <consortium name="EnsemblPlants"/>
        </authorList>
    </citation>
    <scope>IDENTIFICATION</scope>
</reference>
<organism evidence="3">
    <name type="scientific">Oryza meridionalis</name>
    <dbReference type="NCBI Taxonomy" id="40149"/>
    <lineage>
        <taxon>Eukaryota</taxon>
        <taxon>Viridiplantae</taxon>
        <taxon>Streptophyta</taxon>
        <taxon>Embryophyta</taxon>
        <taxon>Tracheophyta</taxon>
        <taxon>Spermatophyta</taxon>
        <taxon>Magnoliopsida</taxon>
        <taxon>Liliopsida</taxon>
        <taxon>Poales</taxon>
        <taxon>Poaceae</taxon>
        <taxon>BOP clade</taxon>
        <taxon>Oryzoideae</taxon>
        <taxon>Oryzeae</taxon>
        <taxon>Oryzinae</taxon>
        <taxon>Oryza</taxon>
    </lineage>
</organism>
<name>A0A0E0EDK1_9ORYZ</name>
<dbReference type="AlphaFoldDB" id="A0A0E0EDK1"/>
<feature type="region of interest" description="Disordered" evidence="1">
    <location>
        <begin position="1"/>
        <end position="58"/>
    </location>
</feature>
<evidence type="ECO:0000313" key="3">
    <source>
        <dbReference type="EnsemblPlants" id="OMERI07G16560.1"/>
    </source>
</evidence>
<keyword evidence="4" id="KW-1185">Reference proteome</keyword>
<protein>
    <submittedName>
        <fullName evidence="3">Uncharacterized protein</fullName>
    </submittedName>
</protein>
<dbReference type="Gramene" id="OMERI07G16560.1">
    <property type="protein sequence ID" value="OMERI07G16560.1"/>
    <property type="gene ID" value="OMERI07G16560"/>
</dbReference>
<reference evidence="3" key="2">
    <citation type="submission" date="2018-05" db="EMBL/GenBank/DDBJ databases">
        <title>OmerRS3 (Oryza meridionalis Reference Sequence Version 3).</title>
        <authorList>
            <person name="Zhang J."/>
            <person name="Kudrna D."/>
            <person name="Lee S."/>
            <person name="Talag J."/>
            <person name="Welchert J."/>
            <person name="Wing R.A."/>
        </authorList>
    </citation>
    <scope>NUCLEOTIDE SEQUENCE [LARGE SCALE GENOMIC DNA]</scope>
    <source>
        <strain evidence="3">cv. OR44</strain>
    </source>
</reference>
<feature type="transmembrane region" description="Helical" evidence="2">
    <location>
        <begin position="96"/>
        <end position="118"/>
    </location>
</feature>
<dbReference type="Proteomes" id="UP000008021">
    <property type="component" value="Chromosome 7"/>
</dbReference>
<feature type="transmembrane region" description="Helical" evidence="2">
    <location>
        <begin position="61"/>
        <end position="84"/>
    </location>
</feature>
<evidence type="ECO:0000256" key="1">
    <source>
        <dbReference type="SAM" id="MobiDB-lite"/>
    </source>
</evidence>
<evidence type="ECO:0000256" key="2">
    <source>
        <dbReference type="SAM" id="Phobius"/>
    </source>
</evidence>
<sequence length="130" mass="14633">MASEASDQSRAGIDAARMTKLLPTADQARHDLGGGGGDEAKREEPSSPSKRRRVAARRRRARMTLALLVSFPAMTVSAGFLMHAWRNRPNFLIRDLASLISFGLCLLLWQAIYLFCFFKYCIVEIKTYNH</sequence>